<accession>S5SWZ4</accession>
<dbReference type="GO" id="GO:0042781">
    <property type="term" value="F:3'-tRNA processing endoribonuclease activity"/>
    <property type="evidence" value="ECO:0007669"/>
    <property type="project" value="TreeGrafter"/>
</dbReference>
<name>S5SWZ4_9CORY</name>
<dbReference type="InterPro" id="IPR036866">
    <property type="entry name" value="RibonucZ/Hydroxyglut_hydro"/>
</dbReference>
<reference evidence="2 3" key="1">
    <citation type="submission" date="2012-11" db="EMBL/GenBank/DDBJ databases">
        <title>The complete genome sequence of Corynebacterium maris Coryn-1 (=DSM 45190).</title>
        <authorList>
            <person name="Schaffert L."/>
            <person name="Albersmeier A."/>
            <person name="Kalinowski J."/>
            <person name="Ruckert C."/>
        </authorList>
    </citation>
    <scope>NUCLEOTIDE SEQUENCE [LARGE SCALE GENOMIC DNA]</scope>
    <source>
        <strain evidence="3">Coryn-1</strain>
    </source>
</reference>
<dbReference type="PANTHER" id="PTHR46018">
    <property type="entry name" value="ZINC PHOSPHODIESTERASE ELAC PROTEIN 1"/>
    <property type="match status" value="1"/>
</dbReference>
<dbReference type="eggNOG" id="COG1234">
    <property type="taxonomic scope" value="Bacteria"/>
</dbReference>
<dbReference type="HOGENOM" id="CLU_031317_3_0_11"/>
<protein>
    <submittedName>
        <fullName evidence="2">Metal-dependent hydrolase</fullName>
    </submittedName>
</protein>
<dbReference type="OrthoDB" id="9800940at2"/>
<dbReference type="Proteomes" id="UP000015388">
    <property type="component" value="Chromosome"/>
</dbReference>
<dbReference type="AlphaFoldDB" id="S5SWZ4"/>
<dbReference type="PATRIC" id="fig|1224163.3.peg.2147"/>
<feature type="domain" description="Metallo-beta-lactamase" evidence="1">
    <location>
        <begin position="34"/>
        <end position="223"/>
    </location>
</feature>
<evidence type="ECO:0000313" key="3">
    <source>
        <dbReference type="Proteomes" id="UP000015388"/>
    </source>
</evidence>
<evidence type="ECO:0000259" key="1">
    <source>
        <dbReference type="Pfam" id="PF12706"/>
    </source>
</evidence>
<gene>
    <name evidence="2" type="ORF">B841_10650</name>
</gene>
<dbReference type="Gene3D" id="3.60.15.10">
    <property type="entry name" value="Ribonuclease Z/Hydroxyacylglutathione hydrolase-like"/>
    <property type="match status" value="1"/>
</dbReference>
<keyword evidence="2" id="KW-0378">Hydrolase</keyword>
<dbReference type="SUPFAM" id="SSF56281">
    <property type="entry name" value="Metallo-hydrolase/oxidoreductase"/>
    <property type="match status" value="1"/>
</dbReference>
<keyword evidence="3" id="KW-1185">Reference proteome</keyword>
<evidence type="ECO:0000313" key="2">
    <source>
        <dbReference type="EMBL" id="AGS35602.1"/>
    </source>
</evidence>
<sequence>MKLTILGCSGSLGAPGNPASGYLLSPDDGSSVIVDLGPGTLAALQEIQNPADAHVLFSHLHADHCLDFPSLMVWRRFHPELKATQRHRCLGPAHTPVHLGRLTADEPDDVDDFSDTLEFTAWRHGHTETVGGVEVTPFTASHPGEAYALRMQDPVSGKVVAYSGDSADHPNIVAAARGADLFLCEAGWGPTSEGKIMGMHMSGEEAGRIAAAAGVKRLGLVHIQPWTDKEATLAAARTEFDGEVILGEPGMVFDV</sequence>
<dbReference type="Pfam" id="PF12706">
    <property type="entry name" value="Lactamase_B_2"/>
    <property type="match status" value="1"/>
</dbReference>
<proteinExistence type="predicted"/>
<dbReference type="InterPro" id="IPR001279">
    <property type="entry name" value="Metallo-B-lactamas"/>
</dbReference>
<dbReference type="CDD" id="cd07716">
    <property type="entry name" value="RNaseZ_short-form-like_MBL-fold"/>
    <property type="match status" value="1"/>
</dbReference>
<dbReference type="EMBL" id="CP003924">
    <property type="protein sequence ID" value="AGS35602.1"/>
    <property type="molecule type" value="Genomic_DNA"/>
</dbReference>
<dbReference type="PANTHER" id="PTHR46018:SF4">
    <property type="entry name" value="METALLO-HYDROLASE YHFI-RELATED"/>
    <property type="match status" value="1"/>
</dbReference>
<organism evidence="2 3">
    <name type="scientific">Corynebacterium maris DSM 45190</name>
    <dbReference type="NCBI Taxonomy" id="1224163"/>
    <lineage>
        <taxon>Bacteria</taxon>
        <taxon>Bacillati</taxon>
        <taxon>Actinomycetota</taxon>
        <taxon>Actinomycetes</taxon>
        <taxon>Mycobacteriales</taxon>
        <taxon>Corynebacteriaceae</taxon>
        <taxon>Corynebacterium</taxon>
    </lineage>
</organism>
<dbReference type="KEGG" id="cmd:B841_10650"/>
<dbReference type="STRING" id="1224163.B841_10650"/>
<dbReference type="RefSeq" id="WP_020935535.1">
    <property type="nucleotide sequence ID" value="NC_021915.1"/>
</dbReference>